<reference evidence="3" key="1">
    <citation type="submission" date="2010-10" db="EMBL/GenBank/DDBJ databases">
        <title>The complete genome of Rothia dentocariosa ATCC 17931.</title>
        <authorList>
            <person name="Muzny D."/>
            <person name="Qin X."/>
            <person name="Buhay C."/>
            <person name="Dugan-Rocha S."/>
            <person name="Ding Y."/>
            <person name="Chen G."/>
            <person name="Hawes A."/>
            <person name="Holder M."/>
            <person name="Jhangiani S."/>
            <person name="Johnson A."/>
            <person name="Khan Z."/>
            <person name="Li Z."/>
            <person name="Liu W."/>
            <person name="Liu X."/>
            <person name="Perez L."/>
            <person name="Shen H."/>
            <person name="Wang Q."/>
            <person name="Watt J."/>
            <person name="Xi L."/>
            <person name="Xin Y."/>
            <person name="Zhou J."/>
            <person name="Deng J."/>
            <person name="Jiang H."/>
            <person name="Liu Y."/>
            <person name="Qu J."/>
            <person name="Song X.-Z."/>
            <person name="Zhang L."/>
            <person name="Villasana D."/>
            <person name="Johnson A."/>
            <person name="Liu J."/>
            <person name="Liyanage D."/>
            <person name="Lorensuhewa L."/>
            <person name="Robinson T."/>
            <person name="Song A."/>
            <person name="Song B.-B."/>
            <person name="Dinh H."/>
            <person name="Thornton R."/>
            <person name="Coyle M."/>
            <person name="Francisco L."/>
            <person name="Jackson L."/>
            <person name="Javaid M."/>
            <person name="Korchina V."/>
            <person name="Kovar C."/>
            <person name="Mata R."/>
            <person name="Mathew T."/>
            <person name="Ngo R."/>
            <person name="Nguyen L."/>
            <person name="Nguyen N."/>
            <person name="Okwuonu G."/>
            <person name="Ongeri F."/>
            <person name="Pham C."/>
            <person name="Simmons D."/>
            <person name="Wilczek-Boney K."/>
            <person name="Hale W."/>
            <person name="Jakkamsetti A."/>
            <person name="Pham P."/>
            <person name="Ruth R."/>
            <person name="San Lucas F."/>
            <person name="Warren J."/>
            <person name="Zhang J."/>
            <person name="Zhao Z."/>
            <person name="Zhou C."/>
            <person name="Zhu D."/>
            <person name="Lee S."/>
            <person name="Bess C."/>
            <person name="Blankenburg K."/>
            <person name="Forbes L."/>
            <person name="Fu Q."/>
            <person name="Gubbala S."/>
            <person name="Hirani K."/>
            <person name="Jayaseelan J.C."/>
            <person name="Lara F."/>
            <person name="Munidasa M."/>
            <person name="Palculict T."/>
            <person name="Patil S."/>
            <person name="Pu L.-L."/>
            <person name="Saada N."/>
            <person name="Tang L."/>
            <person name="Weissenberger G."/>
            <person name="Zhu Y."/>
            <person name="Hemphill L."/>
            <person name="Shang Y."/>
            <person name="Youmans B."/>
            <person name="Ayvaz T."/>
            <person name="Ross M."/>
            <person name="Santibanez J."/>
            <person name="Aqrawi P."/>
            <person name="Gross S."/>
            <person name="Joshi V."/>
            <person name="Fowler G."/>
            <person name="Nazareth L."/>
            <person name="Reid J."/>
            <person name="Worley K."/>
            <person name="Petrosino J."/>
            <person name="Highlander S."/>
            <person name="Gibbs R."/>
        </authorList>
    </citation>
    <scope>NUCLEOTIDE SEQUENCE [LARGE SCALE GENOMIC DNA]</scope>
    <source>
        <strain evidence="3">ATCC 17931 / CDC X599 / XDIA</strain>
    </source>
</reference>
<dbReference type="SUPFAM" id="SSF142433">
    <property type="entry name" value="CinA-like"/>
    <property type="match status" value="1"/>
</dbReference>
<dbReference type="AlphaFoldDB" id="E3H0D9"/>
<feature type="domain" description="CinA C-terminal" evidence="1">
    <location>
        <begin position="50"/>
        <end position="198"/>
    </location>
</feature>
<proteinExistence type="predicted"/>
<dbReference type="Gene3D" id="3.90.950.20">
    <property type="entry name" value="CinA-like"/>
    <property type="match status" value="1"/>
</dbReference>
<dbReference type="Pfam" id="PF02464">
    <property type="entry name" value="CinA"/>
    <property type="match status" value="1"/>
</dbReference>
<accession>E3H0D9</accession>
<name>E3H0D9_ROTDC</name>
<dbReference type="InterPro" id="IPR008136">
    <property type="entry name" value="CinA_C"/>
</dbReference>
<evidence type="ECO:0000259" key="1">
    <source>
        <dbReference type="Pfam" id="PF02464"/>
    </source>
</evidence>
<dbReference type="KEGG" id="rdn:HMPREF0733_11576"/>
<dbReference type="eggNOG" id="COG1546">
    <property type="taxonomic scope" value="Bacteria"/>
</dbReference>
<evidence type="ECO:0000313" key="2">
    <source>
        <dbReference type="EMBL" id="ADP41033.1"/>
    </source>
</evidence>
<sequence>MAGAASRIGMRLGTVLDGLSRYFIRRIYLVGRRGVLMDVLKTVPHSAKEASQMLHDALVGTGLTISTAESLTGGDVGGTICTVAGASEYYRGGVISYASAVKASVLGVNKELLAKIGSVDPEVARQMAQGTARICGADYGVSTTGVAGPEPHDGKPVGTVFLGVHTPEATYAVQRHYEGDRVQIRASATADVILLLTQAVHGTKDAS</sequence>
<dbReference type="NCBIfam" id="TIGR00199">
    <property type="entry name" value="PncC_domain"/>
    <property type="match status" value="1"/>
</dbReference>
<organism evidence="2 3">
    <name type="scientific">Rothia dentocariosa (strain ATCC 17931 / CDC X599 / XDIA)</name>
    <dbReference type="NCBI Taxonomy" id="762948"/>
    <lineage>
        <taxon>Bacteria</taxon>
        <taxon>Bacillati</taxon>
        <taxon>Actinomycetota</taxon>
        <taxon>Actinomycetes</taxon>
        <taxon>Micrococcales</taxon>
        <taxon>Micrococcaceae</taxon>
        <taxon>Rothia</taxon>
    </lineage>
</organism>
<dbReference type="HOGENOM" id="CLU_030805_1_0_11"/>
<gene>
    <name evidence="2" type="ordered locus">HMPREF0733_11576</name>
</gene>
<protein>
    <submittedName>
        <fullName evidence="2">Competence/damage-inducible domain protein CinA</fullName>
    </submittedName>
</protein>
<evidence type="ECO:0000313" key="3">
    <source>
        <dbReference type="Proteomes" id="UP000000387"/>
    </source>
</evidence>
<dbReference type="EMBL" id="CP002280">
    <property type="protein sequence ID" value="ADP41033.1"/>
    <property type="molecule type" value="Genomic_DNA"/>
</dbReference>
<dbReference type="Proteomes" id="UP000000387">
    <property type="component" value="Chromosome"/>
</dbReference>
<dbReference type="InterPro" id="IPR036653">
    <property type="entry name" value="CinA-like_C"/>
</dbReference>